<name>A0AA86WTQ4_9VIBR</name>
<reference evidence="1 2" key="1">
    <citation type="submission" date="2014-06" db="EMBL/GenBank/DDBJ databases">
        <authorList>
            <person name="Le Roux F."/>
        </authorList>
    </citation>
    <scope>NUCLEOTIDE SEQUENCE [LARGE SCALE GENOMIC DNA]</scope>
    <source>
        <strain evidence="1 2">J2-31</strain>
    </source>
</reference>
<evidence type="ECO:0000313" key="2">
    <source>
        <dbReference type="Proteomes" id="UP000041625"/>
    </source>
</evidence>
<keyword evidence="2" id="KW-1185">Reference proteome</keyword>
<dbReference type="AlphaFoldDB" id="A0AA86WTQ4"/>
<comment type="caution">
    <text evidence="1">The sequence shown here is derived from an EMBL/GenBank/DDBJ whole genome shotgun (WGS) entry which is preliminary data.</text>
</comment>
<dbReference type="RefSeq" id="WP_050652209.1">
    <property type="nucleotide sequence ID" value="NZ_LK934079.1"/>
</dbReference>
<dbReference type="Proteomes" id="UP000041625">
    <property type="component" value="Unassembled WGS sequence"/>
</dbReference>
<evidence type="ECO:0000313" key="1">
    <source>
        <dbReference type="EMBL" id="CDT97507.1"/>
    </source>
</evidence>
<accession>A0AA86WTQ4</accession>
<organism evidence="1 2">
    <name type="scientific">Vibrio coralliirubri</name>
    <dbReference type="NCBI Taxonomy" id="1516159"/>
    <lineage>
        <taxon>Bacteria</taxon>
        <taxon>Pseudomonadati</taxon>
        <taxon>Pseudomonadota</taxon>
        <taxon>Gammaproteobacteria</taxon>
        <taxon>Vibrionales</taxon>
        <taxon>Vibrionaceae</taxon>
        <taxon>Vibrio</taxon>
    </lineage>
</organism>
<protein>
    <submittedName>
        <fullName evidence="1">Uncharacterized protein</fullName>
    </submittedName>
</protein>
<dbReference type="EMBL" id="CCKJ01000149">
    <property type="protein sequence ID" value="CDT97507.1"/>
    <property type="molecule type" value="Genomic_DNA"/>
</dbReference>
<sequence length="300" mass="34419">MTSTSELAAQEPRLALIENGWVQGAVIDYSVVEDSFIAASIINGSVRQKHQAKLLVISQDCDLLSTEEYVECLLLKKVNREAVSQKNGQNPRKIQLDPINSIFWEVRADDVVYLKKDYLRGSSPLSDFLVTSEQLTIIKQWKANRYTRTGLPEKFVEQTYRFFKPPREETQLDESLENSELFRQFSKYISSIRVYCLEEEGSTKCGFILLYKSILCAKDNINVDDIEELFDGCLLEKLRGIDVIELINDDSSVDSLFEVHSLSDLMSDMEFPVGLLSVFPRYYFDYVSFGDVEDDSELEE</sequence>
<gene>
    <name evidence="1" type="ORF">VCR31J2_2320006</name>
</gene>
<proteinExistence type="predicted"/>